<evidence type="ECO:0000256" key="1">
    <source>
        <dbReference type="ARBA" id="ARBA00008183"/>
    </source>
</evidence>
<reference evidence="4" key="1">
    <citation type="submission" date="2022-11" db="EMBL/GenBank/DDBJ databases">
        <title>Centuries of genome instability and evolution in soft-shell clam transmissible cancer (bioRxiv).</title>
        <authorList>
            <person name="Hart S.F.M."/>
            <person name="Yonemitsu M.A."/>
            <person name="Giersch R.M."/>
            <person name="Beal B.F."/>
            <person name="Arriagada G."/>
            <person name="Davis B.W."/>
            <person name="Ostrander E.A."/>
            <person name="Goff S.P."/>
            <person name="Metzger M.J."/>
        </authorList>
    </citation>
    <scope>NUCLEOTIDE SEQUENCE</scope>
    <source>
        <strain evidence="4">MELC-2E11</strain>
        <tissue evidence="4">Siphon/mantle</tissue>
    </source>
</reference>
<accession>A0ABY7DRC5</accession>
<gene>
    <name evidence="4" type="ORF">MAR_024610</name>
</gene>
<evidence type="ECO:0000313" key="4">
    <source>
        <dbReference type="EMBL" id="WAR00238.1"/>
    </source>
</evidence>
<dbReference type="Gene3D" id="3.30.920.10">
    <property type="entry name" value="Frataxin/CyaY"/>
    <property type="match status" value="1"/>
</dbReference>
<comment type="similarity">
    <text evidence="1">Belongs to the frataxin family.</text>
</comment>
<dbReference type="Proteomes" id="UP001164746">
    <property type="component" value="Chromosome 3"/>
</dbReference>
<evidence type="ECO:0000256" key="2">
    <source>
        <dbReference type="ARBA" id="ARBA00022496"/>
    </source>
</evidence>
<feature type="non-terminal residue" evidence="4">
    <location>
        <position position="309"/>
    </location>
</feature>
<keyword evidence="3" id="KW-0408">Iron</keyword>
<organism evidence="4 5">
    <name type="scientific">Mya arenaria</name>
    <name type="common">Soft-shell clam</name>
    <dbReference type="NCBI Taxonomy" id="6604"/>
    <lineage>
        <taxon>Eukaryota</taxon>
        <taxon>Metazoa</taxon>
        <taxon>Spiralia</taxon>
        <taxon>Lophotrochozoa</taxon>
        <taxon>Mollusca</taxon>
        <taxon>Bivalvia</taxon>
        <taxon>Autobranchia</taxon>
        <taxon>Heteroconchia</taxon>
        <taxon>Euheterodonta</taxon>
        <taxon>Imparidentia</taxon>
        <taxon>Neoheterodontei</taxon>
        <taxon>Myida</taxon>
        <taxon>Myoidea</taxon>
        <taxon>Myidae</taxon>
        <taxon>Mya</taxon>
    </lineage>
</organism>
<evidence type="ECO:0000313" key="5">
    <source>
        <dbReference type="Proteomes" id="UP001164746"/>
    </source>
</evidence>
<keyword evidence="2" id="KW-0410">Iron transport</keyword>
<dbReference type="SUPFAM" id="SSF55387">
    <property type="entry name" value="Frataxin/Nqo15-like"/>
    <property type="match status" value="1"/>
</dbReference>
<name>A0ABY7DRC5_MYAAR</name>
<dbReference type="InterPro" id="IPR036524">
    <property type="entry name" value="Frataxin/CyaY_sf"/>
</dbReference>
<dbReference type="Gene3D" id="3.40.830.10">
    <property type="entry name" value="LigB-like"/>
    <property type="match status" value="1"/>
</dbReference>
<keyword evidence="2" id="KW-0813">Transport</keyword>
<sequence>YVHGEIVGAFVLPHGGIALDPRNFNTTNKTEIQQANKLHEACLKVGHDIRSFGDVDDCLQKPCQYNLTINLDSNIAERFFAAQGYSNNVSLLSAFGPEGSNNSVPLRWGEVIPLLLVNMTATVKVVILSQPTRRYTETLDMTTELTNLGRHLGMFLHGLTERVAVVISADLAHTHKADGPYGYSNASEPFDKLMGDWASTMSSVFIDMAAQYVDRALSCGYTGLKMLDGMFTLGTPRLRPLLYANLHPSYYGMMAASFLPDVGPKRYDYVDGMWVYKHDGRVLHDLLTEEITEVMGKTVDFTICSYGNR</sequence>
<evidence type="ECO:0000256" key="3">
    <source>
        <dbReference type="ARBA" id="ARBA00023004"/>
    </source>
</evidence>
<protein>
    <submittedName>
        <fullName evidence="4">FRDA-like protein</fullName>
    </submittedName>
</protein>
<keyword evidence="2" id="KW-0406">Ion transport</keyword>
<keyword evidence="5" id="KW-1185">Reference proteome</keyword>
<dbReference type="Pfam" id="PF01491">
    <property type="entry name" value="Frataxin_Cyay"/>
    <property type="match status" value="1"/>
</dbReference>
<dbReference type="SUPFAM" id="SSF53213">
    <property type="entry name" value="LigB-like"/>
    <property type="match status" value="1"/>
</dbReference>
<dbReference type="PROSITE" id="PS50810">
    <property type="entry name" value="FRATAXIN_2"/>
    <property type="match status" value="1"/>
</dbReference>
<dbReference type="EMBL" id="CP111014">
    <property type="protein sequence ID" value="WAR00238.1"/>
    <property type="molecule type" value="Genomic_DNA"/>
</dbReference>
<proteinExistence type="inferred from homology"/>
<dbReference type="InterPro" id="IPR002908">
    <property type="entry name" value="Frataxin/CyaY"/>
</dbReference>